<keyword evidence="1" id="KW-0808">Transferase</keyword>
<dbReference type="GO" id="GO:0016757">
    <property type="term" value="F:glycosyltransferase activity"/>
    <property type="evidence" value="ECO:0007669"/>
    <property type="project" value="TreeGrafter"/>
</dbReference>
<dbReference type="STRING" id="1499967.U27_04364"/>
<dbReference type="eggNOG" id="COG0438">
    <property type="taxonomic scope" value="Bacteria"/>
</dbReference>
<keyword evidence="2" id="KW-1185">Reference proteome</keyword>
<protein>
    <submittedName>
        <fullName evidence="1">Group 1 glycosyl transferase</fullName>
    </submittedName>
</protein>
<dbReference type="PANTHER" id="PTHR12526">
    <property type="entry name" value="GLYCOSYLTRANSFERASE"/>
    <property type="match status" value="1"/>
</dbReference>
<dbReference type="HOGENOM" id="CLU_586268_0_0_0"/>
<evidence type="ECO:0000313" key="1">
    <source>
        <dbReference type="EMBL" id="GAK57397.1"/>
    </source>
</evidence>
<dbReference type="Proteomes" id="UP000030661">
    <property type="component" value="Unassembled WGS sequence"/>
</dbReference>
<gene>
    <name evidence="1" type="ORF">U27_04364</name>
</gene>
<accession>A0A081BYJ2</accession>
<proteinExistence type="predicted"/>
<dbReference type="EMBL" id="DF820466">
    <property type="protein sequence ID" value="GAK57397.1"/>
    <property type="molecule type" value="Genomic_DNA"/>
</dbReference>
<reference evidence="1" key="1">
    <citation type="journal article" date="2015" name="PeerJ">
        <title>First genomic representation of candidate bacterial phylum KSB3 points to enhanced environmental sensing as a trigger of wastewater bulking.</title>
        <authorList>
            <person name="Sekiguchi Y."/>
            <person name="Ohashi A."/>
            <person name="Parks D.H."/>
            <person name="Yamauchi T."/>
            <person name="Tyson G.W."/>
            <person name="Hugenholtz P."/>
        </authorList>
    </citation>
    <scope>NUCLEOTIDE SEQUENCE [LARGE SCALE GENOMIC DNA]</scope>
</reference>
<organism evidence="1">
    <name type="scientific">Vecturithrix granuli</name>
    <dbReference type="NCBI Taxonomy" id="1499967"/>
    <lineage>
        <taxon>Bacteria</taxon>
        <taxon>Candidatus Moduliflexota</taxon>
        <taxon>Candidatus Vecturitrichia</taxon>
        <taxon>Candidatus Vecturitrichales</taxon>
        <taxon>Candidatus Vecturitrichaceae</taxon>
        <taxon>Candidatus Vecturithrix</taxon>
    </lineage>
</organism>
<dbReference type="PANTHER" id="PTHR12526:SF638">
    <property type="entry name" value="SPORE COAT PROTEIN SA"/>
    <property type="match status" value="1"/>
</dbReference>
<evidence type="ECO:0000313" key="2">
    <source>
        <dbReference type="Proteomes" id="UP000030661"/>
    </source>
</evidence>
<name>A0A081BYJ2_VECG1</name>
<dbReference type="CDD" id="cd03801">
    <property type="entry name" value="GT4_PimA-like"/>
    <property type="match status" value="1"/>
</dbReference>
<dbReference type="SUPFAM" id="SSF53756">
    <property type="entry name" value="UDP-Glycosyltransferase/glycogen phosphorylase"/>
    <property type="match status" value="1"/>
</dbReference>
<dbReference type="AlphaFoldDB" id="A0A081BYJ2"/>
<dbReference type="Gene3D" id="3.40.50.2000">
    <property type="entry name" value="Glycogen Phosphorylase B"/>
    <property type="match status" value="2"/>
</dbReference>
<sequence>MLHAAHDFCLTRFTLCEIYILCYLLKIQNSEIFIMRIAIIHYHLRPGGVTKVIQNTLKALEKSSLQFIVFTSESPSPTMPVPNHAIVEALEYMQPSKTYPSARDVLKELHQKARNVLGGLPDVWHIHNHALGKNVILPELSALLAQEGQLLLLQPHDFAEDGRPENYSLLREHFGSAQLLGMQLYPQGHHIHYALLNQRDLRFLQAAGACREQLHYLPNAIATENLSPGDLPQRQNISEKLYLYPGRAIRRKNIGEFLLWAALAESENLFALTLAPQNPLAKPIYEQWVAFAQSLNLPVKFDFADQWQGDFNSLFASAHALVSTSVAEGFGLAFLEPWLAGRPLLGRNLPEVTTAIEEAGVNLSALYARLDVPLAWVGKDQFIQEITLSVKHVYQAYGRTASNDDIERAVAEAIHDKSVDFGKLNESLQQFVIQYLVNAPAARQEIQPPTLCVSEPDPAMIRQNRQAVLEHFNLDIYGKRLMQLYQTVADSEPETLNDINADALLTQFLAPERFCLLRT</sequence>